<dbReference type="AlphaFoldDB" id="A0A5B8MQ10"/>
<protein>
    <submittedName>
        <fullName evidence="1">Uncharacterized protein</fullName>
    </submittedName>
</protein>
<proteinExistence type="predicted"/>
<sequence length="196" mass="19840">MADFQVGGQLGTALQTSSVTYGGSSKSGGRALGLAYGRGDRYQGTDAISDGYSTAHGFGYAKEDSAGHAVSGINGKGETSVQGSQHTLWESNPHGDGGVASGAFDANANALEDRAVFATASQFSDTESLGGFGDGLAVSAAAATAVEVADRDELLDFGRPVPLQGRARAADGVRSGLNPLFNGHNPFGSYFLATGR</sequence>
<name>A0A5B8MQ10_9CHLO</name>
<dbReference type="EMBL" id="CP031040">
    <property type="protein sequence ID" value="QDZ22431.1"/>
    <property type="molecule type" value="Genomic_DNA"/>
</dbReference>
<accession>A0A5B8MQ10</accession>
<evidence type="ECO:0000313" key="2">
    <source>
        <dbReference type="Proteomes" id="UP000316726"/>
    </source>
</evidence>
<organism evidence="1 2">
    <name type="scientific">Chloropicon primus</name>
    <dbReference type="NCBI Taxonomy" id="1764295"/>
    <lineage>
        <taxon>Eukaryota</taxon>
        <taxon>Viridiplantae</taxon>
        <taxon>Chlorophyta</taxon>
        <taxon>Chloropicophyceae</taxon>
        <taxon>Chloropicales</taxon>
        <taxon>Chloropicaceae</taxon>
        <taxon>Chloropicon</taxon>
    </lineage>
</organism>
<reference evidence="1 2" key="1">
    <citation type="submission" date="2018-07" db="EMBL/GenBank/DDBJ databases">
        <title>The complete nuclear genome of the prasinophyte Chloropicon primus (CCMP1205).</title>
        <authorList>
            <person name="Pombert J.-F."/>
            <person name="Otis C."/>
            <person name="Turmel M."/>
            <person name="Lemieux C."/>
        </authorList>
    </citation>
    <scope>NUCLEOTIDE SEQUENCE [LARGE SCALE GENOMIC DNA]</scope>
    <source>
        <strain evidence="1 2">CCMP1205</strain>
    </source>
</reference>
<gene>
    <name evidence="1" type="ORF">A3770_07p49490</name>
</gene>
<evidence type="ECO:0000313" key="1">
    <source>
        <dbReference type="EMBL" id="QDZ22431.1"/>
    </source>
</evidence>
<dbReference type="Proteomes" id="UP000316726">
    <property type="component" value="Chromosome 7"/>
</dbReference>
<keyword evidence="2" id="KW-1185">Reference proteome</keyword>